<dbReference type="PROSITE" id="PS00560">
    <property type="entry name" value="CARBOXYPEPT_SER_HIS"/>
    <property type="match status" value="1"/>
</dbReference>
<evidence type="ECO:0000256" key="1">
    <source>
        <dbReference type="ARBA" id="ARBA00009431"/>
    </source>
</evidence>
<evidence type="ECO:0000313" key="7">
    <source>
        <dbReference type="Proteomes" id="UP001578633"/>
    </source>
</evidence>
<dbReference type="SUPFAM" id="SSF53474">
    <property type="entry name" value="alpha/beta-Hydrolases"/>
    <property type="match status" value="1"/>
</dbReference>
<name>A0ABR3UY61_9PLEO</name>
<dbReference type="Pfam" id="PF00450">
    <property type="entry name" value="Peptidase_S10"/>
    <property type="match status" value="1"/>
</dbReference>
<dbReference type="GeneID" id="96082055"/>
<evidence type="ECO:0000256" key="2">
    <source>
        <dbReference type="ARBA" id="ARBA00022645"/>
    </source>
</evidence>
<keyword evidence="2" id="KW-0121">Carboxypeptidase</keyword>
<organism evidence="6 7">
    <name type="scientific">Alternaria dauci</name>
    <dbReference type="NCBI Taxonomy" id="48095"/>
    <lineage>
        <taxon>Eukaryota</taxon>
        <taxon>Fungi</taxon>
        <taxon>Dikarya</taxon>
        <taxon>Ascomycota</taxon>
        <taxon>Pezizomycotina</taxon>
        <taxon>Dothideomycetes</taxon>
        <taxon>Pleosporomycetidae</taxon>
        <taxon>Pleosporales</taxon>
        <taxon>Pleosporineae</taxon>
        <taxon>Pleosporaceae</taxon>
        <taxon>Alternaria</taxon>
        <taxon>Alternaria sect. Porri</taxon>
    </lineage>
</organism>
<evidence type="ECO:0000313" key="6">
    <source>
        <dbReference type="EMBL" id="KAL1801391.1"/>
    </source>
</evidence>
<dbReference type="InterPro" id="IPR029058">
    <property type="entry name" value="AB_hydrolase_fold"/>
</dbReference>
<reference evidence="6 7" key="1">
    <citation type="submission" date="2024-09" db="EMBL/GenBank/DDBJ databases">
        <title>T2T genomes of carrot and Alternaria dauci and their utility for understanding host-pathogen interaction during carrot leaf blight disease.</title>
        <authorList>
            <person name="Liu W."/>
            <person name="Xu S."/>
            <person name="Ou C."/>
            <person name="Liu X."/>
            <person name="Zhuang F."/>
            <person name="Deng X.W."/>
        </authorList>
    </citation>
    <scope>NUCLEOTIDE SEQUENCE [LARGE SCALE GENOMIC DNA]</scope>
    <source>
        <strain evidence="6 7">A2016</strain>
    </source>
</reference>
<evidence type="ECO:0000256" key="3">
    <source>
        <dbReference type="ARBA" id="ARBA00022670"/>
    </source>
</evidence>
<evidence type="ECO:0000256" key="5">
    <source>
        <dbReference type="ARBA" id="ARBA00023180"/>
    </source>
</evidence>
<dbReference type="RefSeq" id="XP_069311975.1">
    <property type="nucleotide sequence ID" value="XM_069447057.1"/>
</dbReference>
<gene>
    <name evidence="6" type="ORF">ACET3X_001733</name>
</gene>
<dbReference type="PRINTS" id="PR00724">
    <property type="entry name" value="CRBOXYPTASEC"/>
</dbReference>
<keyword evidence="4" id="KW-0378">Hydrolase</keyword>
<protein>
    <recommendedName>
        <fullName evidence="8">Carboxypeptidase</fullName>
    </recommendedName>
</protein>
<dbReference type="PANTHER" id="PTHR11802">
    <property type="entry name" value="SERINE PROTEASE FAMILY S10 SERINE CARBOXYPEPTIDASE"/>
    <property type="match status" value="1"/>
</dbReference>
<dbReference type="PANTHER" id="PTHR11802:SF404">
    <property type="entry name" value="CARBOXYPEPTIDASE"/>
    <property type="match status" value="1"/>
</dbReference>
<keyword evidence="3" id="KW-0645">Protease</keyword>
<dbReference type="Proteomes" id="UP001578633">
    <property type="component" value="Chromosome 1"/>
</dbReference>
<dbReference type="InterPro" id="IPR001563">
    <property type="entry name" value="Peptidase_S10"/>
</dbReference>
<keyword evidence="7" id="KW-1185">Reference proteome</keyword>
<comment type="similarity">
    <text evidence="1">Belongs to the peptidase S10 family.</text>
</comment>
<sequence length="1056" mass="116272">MNAPNLLKIPIELRELIYSFLFSSYTIRHGFKHAGATSDDAESSDRIALLLSCRQVFAEAHRHLPLNCTFHFRGTENLLETLLSVDQSVLTRLRHVRVRAYPFPLYSSGGSRYYPTYYAANAFTLLPGLCLDTLVVEDCWHGFGLGDTWRDVTTYFDIETLLKSDAWKELTYITPCTDFIASGYDHRRKRLAQPENWDALIKERDGEEYGAEVKMYIVPFAQQTASGDEKTEDGRIMQPWTAKPGHEVNENWRIAGPEQDMKGEVRIIAKRGKRSRAVQLGLSEKRTWKELKGKEAGGFAPEGWTPYHNDMADADERYWKDIGALLIARASLILIPMRQLSATQVPVNMIQLSAIALMFALHTGLSIAQQYPPPATYDTVIKSPVDPRITISYKAPDAHTCATAFETQKQYTGYVNLPPFTLESFPQNYSINTFFWFIEARENPETAPLTIWLNGGPGGSSLFGLFGENGPCEIVEGPDGSYTTQTRVWGWDRSSNVLFIDQPTQVGYSYDQLRNASVDFSIPDYTGRDELIEPSPLPAGVPEWRFKNGTWPSAIRDNTENLTTVAAQSSWHFLQGFLSAFPQYNPGAQPHSDTVEPCHINLFSESYGGTYGPIFADYYESQNERREKGEISSEALDIRLGSLGIVNGAMDVYGSALFGLEFIYNNTYGIEGIDLTTYQNAVSQLHVDMGCRDLVTQCGELAALNDPEGLGLDQDVNDLCFSAIATCTDVSSITYGTGRSIYDFRAGPTVGPAVALAEYLNQEDVLQSVGSPVNYTSTSYTVANVFHYNGDAARGGQIAATANLLARGIKVALIYGDADVICNWYGGQNYSLEIAGLVPAYETAFPEAGYADIVVNDTYIGGVVRQYGNLSFSRIYDAGHQVPYYQPETAFTVFTRIIQGNDISMGRIVDLSSFGTEGPSTSDYRNVAGPSPDPICWIREAYLSCTEEENAGITAGNGTVKAGIWYPSEEDVPSASKSQPTSTPSVALTGVYSATSIPTIRQTSGAQSLRLNLPSRLSRHDTPANLLSADDEAYDRGQNIKNGLIGGLAAAVALLL</sequence>
<comment type="caution">
    <text evidence="6">The sequence shown here is derived from an EMBL/GenBank/DDBJ whole genome shotgun (WGS) entry which is preliminary data.</text>
</comment>
<evidence type="ECO:0008006" key="8">
    <source>
        <dbReference type="Google" id="ProtNLM"/>
    </source>
</evidence>
<dbReference type="InterPro" id="IPR033124">
    <property type="entry name" value="Ser_caboxypep_his_AS"/>
</dbReference>
<proteinExistence type="inferred from homology"/>
<keyword evidence="5" id="KW-0325">Glycoprotein</keyword>
<accession>A0ABR3UY61</accession>
<dbReference type="Gene3D" id="3.40.50.1820">
    <property type="entry name" value="alpha/beta hydrolase"/>
    <property type="match status" value="1"/>
</dbReference>
<dbReference type="EMBL" id="JBHGVX010000001">
    <property type="protein sequence ID" value="KAL1801391.1"/>
    <property type="molecule type" value="Genomic_DNA"/>
</dbReference>
<evidence type="ECO:0000256" key="4">
    <source>
        <dbReference type="ARBA" id="ARBA00022801"/>
    </source>
</evidence>